<proteinExistence type="predicted"/>
<dbReference type="InterPro" id="IPR013083">
    <property type="entry name" value="Znf_RING/FYVE/PHD"/>
</dbReference>
<dbReference type="SMART" id="SM00064">
    <property type="entry name" value="FYVE"/>
    <property type="match status" value="1"/>
</dbReference>
<feature type="region of interest" description="Disordered" evidence="5">
    <location>
        <begin position="73"/>
        <end position="108"/>
    </location>
</feature>
<evidence type="ECO:0000256" key="5">
    <source>
        <dbReference type="SAM" id="MobiDB-lite"/>
    </source>
</evidence>
<keyword evidence="3" id="KW-0862">Zinc</keyword>
<feature type="compositionally biased region" description="Low complexity" evidence="5">
    <location>
        <begin position="219"/>
        <end position="229"/>
    </location>
</feature>
<dbReference type="SUPFAM" id="SSF57903">
    <property type="entry name" value="FYVE/PHD zinc finger"/>
    <property type="match status" value="1"/>
</dbReference>
<protein>
    <recommendedName>
        <fullName evidence="6">FYVE-type domain-containing protein</fullName>
    </recommendedName>
</protein>
<name>A0ABR1KMQ5_9PEZI</name>
<dbReference type="PROSITE" id="PS50178">
    <property type="entry name" value="ZF_FYVE"/>
    <property type="match status" value="1"/>
</dbReference>
<feature type="domain" description="FYVE-type" evidence="6">
    <location>
        <begin position="154"/>
        <end position="209"/>
    </location>
</feature>
<feature type="region of interest" description="Disordered" evidence="5">
    <location>
        <begin position="216"/>
        <end position="257"/>
    </location>
</feature>
<reference evidence="7 8" key="1">
    <citation type="submission" date="2024-04" db="EMBL/GenBank/DDBJ databases">
        <title>Phyllosticta paracitricarpa is synonymous to the EU quarantine fungus P. citricarpa based on phylogenomic analyses.</title>
        <authorList>
            <consortium name="Lawrence Berkeley National Laboratory"/>
            <person name="Van Ingen-Buijs V.A."/>
            <person name="Van Westerhoven A.C."/>
            <person name="Haridas S."/>
            <person name="Skiadas P."/>
            <person name="Martin F."/>
            <person name="Groenewald J.Z."/>
            <person name="Crous P.W."/>
            <person name="Seidl M.F."/>
        </authorList>
    </citation>
    <scope>NUCLEOTIDE SEQUENCE [LARGE SCALE GENOMIC DNA]</scope>
    <source>
        <strain evidence="7 8">CBS 123371</strain>
    </source>
</reference>
<organism evidence="7 8">
    <name type="scientific">Phyllosticta citriasiana</name>
    <dbReference type="NCBI Taxonomy" id="595635"/>
    <lineage>
        <taxon>Eukaryota</taxon>
        <taxon>Fungi</taxon>
        <taxon>Dikarya</taxon>
        <taxon>Ascomycota</taxon>
        <taxon>Pezizomycotina</taxon>
        <taxon>Dothideomycetes</taxon>
        <taxon>Dothideomycetes incertae sedis</taxon>
        <taxon>Botryosphaeriales</taxon>
        <taxon>Phyllostictaceae</taxon>
        <taxon>Phyllosticta</taxon>
    </lineage>
</organism>
<dbReference type="PANTHER" id="PTHR23164">
    <property type="entry name" value="EARLY ENDOSOME ANTIGEN 1"/>
    <property type="match status" value="1"/>
</dbReference>
<dbReference type="Pfam" id="PF01363">
    <property type="entry name" value="FYVE"/>
    <property type="match status" value="1"/>
</dbReference>
<dbReference type="EMBL" id="JBBPHU010000005">
    <property type="protein sequence ID" value="KAK7517580.1"/>
    <property type="molecule type" value="Genomic_DNA"/>
</dbReference>
<evidence type="ECO:0000259" key="6">
    <source>
        <dbReference type="PROSITE" id="PS50178"/>
    </source>
</evidence>
<feature type="compositionally biased region" description="Polar residues" evidence="5">
    <location>
        <begin position="29"/>
        <end position="40"/>
    </location>
</feature>
<evidence type="ECO:0000256" key="4">
    <source>
        <dbReference type="PROSITE-ProRule" id="PRU00091"/>
    </source>
</evidence>
<dbReference type="InterPro" id="IPR000306">
    <property type="entry name" value="Znf_FYVE"/>
</dbReference>
<dbReference type="InterPro" id="IPR011011">
    <property type="entry name" value="Znf_FYVE_PHD"/>
</dbReference>
<evidence type="ECO:0000256" key="1">
    <source>
        <dbReference type="ARBA" id="ARBA00022723"/>
    </source>
</evidence>
<evidence type="ECO:0000313" key="8">
    <source>
        <dbReference type="Proteomes" id="UP001363622"/>
    </source>
</evidence>
<feature type="region of interest" description="Disordered" evidence="5">
    <location>
        <begin position="24"/>
        <end position="47"/>
    </location>
</feature>
<feature type="compositionally biased region" description="Low complexity" evidence="5">
    <location>
        <begin position="82"/>
        <end position="94"/>
    </location>
</feature>
<evidence type="ECO:0000313" key="7">
    <source>
        <dbReference type="EMBL" id="KAK7517580.1"/>
    </source>
</evidence>
<dbReference type="CDD" id="cd15760">
    <property type="entry name" value="FYVE_scVPS27p_like"/>
    <property type="match status" value="1"/>
</dbReference>
<dbReference type="Proteomes" id="UP001363622">
    <property type="component" value="Unassembled WGS sequence"/>
</dbReference>
<evidence type="ECO:0000256" key="3">
    <source>
        <dbReference type="ARBA" id="ARBA00022833"/>
    </source>
</evidence>
<keyword evidence="8" id="KW-1185">Reference proteome</keyword>
<gene>
    <name evidence="7" type="ORF">IWZ03DRAFT_376532</name>
</gene>
<comment type="caution">
    <text evidence="7">The sequence shown here is derived from an EMBL/GenBank/DDBJ whole genome shotgun (WGS) entry which is preliminary data.</text>
</comment>
<sequence>MATGISRASAMPSAWQQQQYPYRGGVQYNPYTSPPHSGTATPAAISPTHVPNHLALHTRQLRKPKSPLYIPAALRPTERPQRSSPPRSSVLSSPTEESIDGSRRGTIDSFSTTYSEIDRIASDEGIILGPVTGPPSRNHWKSNEETIKCNFKGCSRPFSLLCRRHHCRRCGDIFCYEHSSHEIKLDQDALFHPDGTPSRACDNCWSAYRQWEHTRKSRSSSASSQSDSSTGMTAQTGHAEPQGLQLPQPRGSSVAQAPSFKVGSYVGSVPRDWNWSTF</sequence>
<dbReference type="PANTHER" id="PTHR23164:SF30">
    <property type="entry name" value="EARLY ENDOSOME ANTIGEN 1"/>
    <property type="match status" value="1"/>
</dbReference>
<keyword evidence="2 4" id="KW-0863">Zinc-finger</keyword>
<keyword evidence="1" id="KW-0479">Metal-binding</keyword>
<dbReference type="InterPro" id="IPR017455">
    <property type="entry name" value="Znf_FYVE-rel"/>
</dbReference>
<evidence type="ECO:0000256" key="2">
    <source>
        <dbReference type="ARBA" id="ARBA00022771"/>
    </source>
</evidence>
<dbReference type="Gene3D" id="3.30.40.10">
    <property type="entry name" value="Zinc/RING finger domain, C3HC4 (zinc finger)"/>
    <property type="match status" value="1"/>
</dbReference>
<accession>A0ABR1KMQ5</accession>